<dbReference type="Proteomes" id="UP000009168">
    <property type="component" value="Unassembled WGS sequence"/>
</dbReference>
<dbReference type="RefSeq" id="XP_001007319.2">
    <property type="nucleotide sequence ID" value="XM_001007319.2"/>
</dbReference>
<reference evidence="2" key="1">
    <citation type="journal article" date="2006" name="PLoS Biol.">
        <title>Macronuclear genome sequence of the ciliate Tetrahymena thermophila, a model eukaryote.</title>
        <authorList>
            <person name="Eisen J.A."/>
            <person name="Coyne R.S."/>
            <person name="Wu M."/>
            <person name="Wu D."/>
            <person name="Thiagarajan M."/>
            <person name="Wortman J.R."/>
            <person name="Badger J.H."/>
            <person name="Ren Q."/>
            <person name="Amedeo P."/>
            <person name="Jones K.M."/>
            <person name="Tallon L.J."/>
            <person name="Delcher A.L."/>
            <person name="Salzberg S.L."/>
            <person name="Silva J.C."/>
            <person name="Haas B.J."/>
            <person name="Majoros W.H."/>
            <person name="Farzad M."/>
            <person name="Carlton J.M."/>
            <person name="Smith R.K. Jr."/>
            <person name="Garg J."/>
            <person name="Pearlman R.E."/>
            <person name="Karrer K.M."/>
            <person name="Sun L."/>
            <person name="Manning G."/>
            <person name="Elde N.C."/>
            <person name="Turkewitz A.P."/>
            <person name="Asai D.J."/>
            <person name="Wilkes D.E."/>
            <person name="Wang Y."/>
            <person name="Cai H."/>
            <person name="Collins K."/>
            <person name="Stewart B.A."/>
            <person name="Lee S.R."/>
            <person name="Wilamowska K."/>
            <person name="Weinberg Z."/>
            <person name="Ruzzo W.L."/>
            <person name="Wloga D."/>
            <person name="Gaertig J."/>
            <person name="Frankel J."/>
            <person name="Tsao C.-C."/>
            <person name="Gorovsky M.A."/>
            <person name="Keeling P.J."/>
            <person name="Waller R.F."/>
            <person name="Patron N.J."/>
            <person name="Cherry J.M."/>
            <person name="Stover N.A."/>
            <person name="Krieger C.J."/>
            <person name="del Toro C."/>
            <person name="Ryder H.F."/>
            <person name="Williamson S.C."/>
            <person name="Barbeau R.A."/>
            <person name="Hamilton E.P."/>
            <person name="Orias E."/>
        </authorList>
    </citation>
    <scope>NUCLEOTIDE SEQUENCE [LARGE SCALE GENOMIC DNA]</scope>
    <source>
        <strain evidence="2">SB210</strain>
    </source>
</reference>
<dbReference type="HOGENOM" id="CLU_426142_0_0_1"/>
<name>Q22NT7_TETTS</name>
<keyword evidence="2" id="KW-1185">Reference proteome</keyword>
<sequence>MIKNCSEVLYDLIKRCSVIICKITNKNLEKISKFFFTKIVQNRFKQQFKNQTTMNFSVADHLNKQSFLIKPSLKMNDQQPQDVKLEENEQVNIKKNKDSNHTLKKQKMNGLSVIPSYRELFLNEQQLYSKQNIQSQYNDYVNRFSSKKKMVSYKSIRTTGISNKYYPDVFTYKSMQIPYFSKVEPDLLIDYNKYYSLIQTFNIQKLFFKQIDCQQQMFCQNIQNQIVMKLENSSPKNILDGIQQMMIKYLDLSQIITKQSISLDVGIKVNKKFILYLYGRYRALKFFSQVDAAEELQFEVSKIVYQLIQSQQPNQVANQEKFQQKKNSFSYSVAGSSQTTYEKTEDLFDIQKLNGKRKRSSIQYENEDEEDIQNGYTVSSEQHQVQDLKNQNFDQLQSINKINHKKHKHVELQLSKSSSSDYEIQKEIPSKINNQNCQNNNFIQKQTCQYEKLNSQQNNQNQFSLQCDETNLKNTQNLITTEELSKNILADQQKFKEKEKEKRKQIFHNLSKYLMHLLIELLSEDHLDSFEIIPGYNILIKNLIHRLKQSGKRNKLSQTYYFNHQHYNCIFLTLNSENIQKLVNQKDFIEIHDQVFGKINFYNEEELLNVNIIKVAISKIINIQLDYIIEQIESTLGSQLFEICNINTDCQAKVSYLINVSEGIKKLQKGNQLVRF</sequence>
<dbReference type="AlphaFoldDB" id="Q22NT7"/>
<dbReference type="GeneID" id="7826772"/>
<dbReference type="EMBL" id="GG662856">
    <property type="protein sequence ID" value="EAR87074.2"/>
    <property type="molecule type" value="Genomic_DNA"/>
</dbReference>
<protein>
    <submittedName>
        <fullName evidence="1">Uncharacterized protein</fullName>
    </submittedName>
</protein>
<evidence type="ECO:0000313" key="2">
    <source>
        <dbReference type="Proteomes" id="UP000009168"/>
    </source>
</evidence>
<accession>Q22NT7</accession>
<dbReference type="InParanoid" id="Q22NT7"/>
<gene>
    <name evidence="1" type="ORF">TTHERM_00418640</name>
</gene>
<organism evidence="1 2">
    <name type="scientific">Tetrahymena thermophila (strain SB210)</name>
    <dbReference type="NCBI Taxonomy" id="312017"/>
    <lineage>
        <taxon>Eukaryota</taxon>
        <taxon>Sar</taxon>
        <taxon>Alveolata</taxon>
        <taxon>Ciliophora</taxon>
        <taxon>Intramacronucleata</taxon>
        <taxon>Oligohymenophorea</taxon>
        <taxon>Hymenostomatida</taxon>
        <taxon>Tetrahymenina</taxon>
        <taxon>Tetrahymenidae</taxon>
        <taxon>Tetrahymena</taxon>
    </lineage>
</organism>
<dbReference type="KEGG" id="tet:TTHERM_00418640"/>
<proteinExistence type="predicted"/>
<evidence type="ECO:0000313" key="1">
    <source>
        <dbReference type="EMBL" id="EAR87074.2"/>
    </source>
</evidence>